<evidence type="ECO:0000313" key="8">
    <source>
        <dbReference type="EMBL" id="WNG50967.1"/>
    </source>
</evidence>
<organism evidence="8 9">
    <name type="scientific">Archangium minus</name>
    <dbReference type="NCBI Taxonomy" id="83450"/>
    <lineage>
        <taxon>Bacteria</taxon>
        <taxon>Pseudomonadati</taxon>
        <taxon>Myxococcota</taxon>
        <taxon>Myxococcia</taxon>
        <taxon>Myxococcales</taxon>
        <taxon>Cystobacterineae</taxon>
        <taxon>Archangiaceae</taxon>
        <taxon>Archangium</taxon>
    </lineage>
</organism>
<feature type="compositionally biased region" description="Low complexity" evidence="6">
    <location>
        <begin position="389"/>
        <end position="398"/>
    </location>
</feature>
<sequence length="633" mass="68447">MMGESSSSSTSLLPGALGTRMIEEVFPHGLSAGMCVGPWRILRWLGQGGYGVVYLAEDTRLASAGSAKGLVALKFAVGRTKVEDPQARRRLLREGNILSKVVHPHVVRCLGQGVLHDVPYLVLEYIPGSDLYDWSALRNRTAREVVGLVGTLARTLRAVHGAGVLHRDLKCANVLVREPDGQPVLLDFGVGDYEGASTLTGTALPPGTAHYRSAQAVRFLLDDKNPPCARYHFTIADELYALGVILYRLLTDEYPFAPELPQPILYERIGEEEPTAPMLLNPRVPRSASDLAMRLLSKRPEERGASAAEVDEAIQRALSDGNGQWDGFLFDWDDGPSGHSRTTEETDTLGPIAPGHEVALMHAAAQRREYRWAQRKKKGLRKRPRLSVPTTPAPSASSKPDPGRLGRRAAWGLLAIACLTGLVWSTREMALSRAASQVSPTKDGQPVNTEKVRSARSQEQLVSDSTTVKHEGQLLEKCAAAAAVGLVLSACAGVPARAPERECPSAARKAMNALDVTLDDEAVLVLDVNRPGGMADVGTFQDGPVVSVLHEGFHLMPPGTLVYGRLWVSGARIIGHYDRAKLPGGEVIPVCFAIGSGYEQRPGIPKLWGTKAPGTVEISREVPIMVVRRFESE</sequence>
<dbReference type="PANTHER" id="PTHR43289">
    <property type="entry name" value="MITOGEN-ACTIVATED PROTEIN KINASE KINASE KINASE 20-RELATED"/>
    <property type="match status" value="1"/>
</dbReference>
<evidence type="ECO:0000256" key="6">
    <source>
        <dbReference type="SAM" id="MobiDB-lite"/>
    </source>
</evidence>
<proteinExistence type="predicted"/>
<dbReference type="Gene3D" id="1.10.510.10">
    <property type="entry name" value="Transferase(Phosphotransferase) domain 1"/>
    <property type="match status" value="1"/>
</dbReference>
<evidence type="ECO:0000256" key="4">
    <source>
        <dbReference type="ARBA" id="ARBA00022840"/>
    </source>
</evidence>
<feature type="domain" description="Protein kinase" evidence="7">
    <location>
        <begin position="39"/>
        <end position="318"/>
    </location>
</feature>
<dbReference type="InterPro" id="IPR008271">
    <property type="entry name" value="Ser/Thr_kinase_AS"/>
</dbReference>
<feature type="region of interest" description="Disordered" evidence="6">
    <location>
        <begin position="434"/>
        <end position="466"/>
    </location>
</feature>
<feature type="compositionally biased region" description="Polar residues" evidence="6">
    <location>
        <begin position="434"/>
        <end position="448"/>
    </location>
</feature>
<keyword evidence="8" id="KW-0723">Serine/threonine-protein kinase</keyword>
<feature type="region of interest" description="Disordered" evidence="6">
    <location>
        <begin position="374"/>
        <end position="404"/>
    </location>
</feature>
<reference evidence="8 9" key="1">
    <citation type="submission" date="2019-08" db="EMBL/GenBank/DDBJ databases">
        <title>Archangium and Cystobacter genomes.</title>
        <authorList>
            <person name="Chen I.-C.K."/>
            <person name="Wielgoss S."/>
        </authorList>
    </citation>
    <scope>NUCLEOTIDE SEQUENCE [LARGE SCALE GENOMIC DNA]</scope>
    <source>
        <strain evidence="8 9">Cbm 6</strain>
    </source>
</reference>
<evidence type="ECO:0000256" key="3">
    <source>
        <dbReference type="ARBA" id="ARBA00022777"/>
    </source>
</evidence>
<name>A0ABY9X6E8_9BACT</name>
<keyword evidence="2 5" id="KW-0547">Nucleotide-binding</keyword>
<dbReference type="PROSITE" id="PS00107">
    <property type="entry name" value="PROTEIN_KINASE_ATP"/>
    <property type="match status" value="1"/>
</dbReference>
<dbReference type="CDD" id="cd14014">
    <property type="entry name" value="STKc_PknB_like"/>
    <property type="match status" value="1"/>
</dbReference>
<evidence type="ECO:0000256" key="1">
    <source>
        <dbReference type="ARBA" id="ARBA00022679"/>
    </source>
</evidence>
<evidence type="ECO:0000256" key="5">
    <source>
        <dbReference type="PROSITE-ProRule" id="PRU10141"/>
    </source>
</evidence>
<evidence type="ECO:0000313" key="9">
    <source>
        <dbReference type="Proteomes" id="UP001611383"/>
    </source>
</evidence>
<dbReference type="InterPro" id="IPR011009">
    <property type="entry name" value="Kinase-like_dom_sf"/>
</dbReference>
<keyword evidence="3 8" id="KW-0418">Kinase</keyword>
<dbReference type="Proteomes" id="UP001611383">
    <property type="component" value="Chromosome"/>
</dbReference>
<dbReference type="SUPFAM" id="SSF56112">
    <property type="entry name" value="Protein kinase-like (PK-like)"/>
    <property type="match status" value="1"/>
</dbReference>
<protein>
    <submittedName>
        <fullName evidence="8">Serine/threonine protein kinase</fullName>
    </submittedName>
</protein>
<evidence type="ECO:0000256" key="2">
    <source>
        <dbReference type="ARBA" id="ARBA00022741"/>
    </source>
</evidence>
<dbReference type="PROSITE" id="PS00108">
    <property type="entry name" value="PROTEIN_KINASE_ST"/>
    <property type="match status" value="1"/>
</dbReference>
<dbReference type="InterPro" id="IPR017441">
    <property type="entry name" value="Protein_kinase_ATP_BS"/>
</dbReference>
<dbReference type="Gene3D" id="3.30.200.20">
    <property type="entry name" value="Phosphorylase Kinase, domain 1"/>
    <property type="match status" value="1"/>
</dbReference>
<accession>A0ABY9X6E8</accession>
<dbReference type="InterPro" id="IPR000719">
    <property type="entry name" value="Prot_kinase_dom"/>
</dbReference>
<evidence type="ECO:0000259" key="7">
    <source>
        <dbReference type="PROSITE" id="PS50011"/>
    </source>
</evidence>
<keyword evidence="4 5" id="KW-0067">ATP-binding</keyword>
<keyword evidence="9" id="KW-1185">Reference proteome</keyword>
<keyword evidence="1" id="KW-0808">Transferase</keyword>
<feature type="binding site" evidence="5">
    <location>
        <position position="74"/>
    </location>
    <ligand>
        <name>ATP</name>
        <dbReference type="ChEBI" id="CHEBI:30616"/>
    </ligand>
</feature>
<dbReference type="PROSITE" id="PS50011">
    <property type="entry name" value="PROTEIN_KINASE_DOM"/>
    <property type="match status" value="1"/>
</dbReference>
<feature type="compositionally biased region" description="Basic residues" evidence="6">
    <location>
        <begin position="374"/>
        <end position="385"/>
    </location>
</feature>
<feature type="compositionally biased region" description="Polar residues" evidence="6">
    <location>
        <begin position="455"/>
        <end position="466"/>
    </location>
</feature>
<dbReference type="EMBL" id="CP043494">
    <property type="protein sequence ID" value="WNG50967.1"/>
    <property type="molecule type" value="Genomic_DNA"/>
</dbReference>
<dbReference type="Pfam" id="PF00069">
    <property type="entry name" value="Pkinase"/>
    <property type="match status" value="1"/>
</dbReference>
<dbReference type="GO" id="GO:0004674">
    <property type="term" value="F:protein serine/threonine kinase activity"/>
    <property type="evidence" value="ECO:0007669"/>
    <property type="project" value="UniProtKB-KW"/>
</dbReference>
<dbReference type="PANTHER" id="PTHR43289:SF6">
    <property type="entry name" value="SERINE_THREONINE-PROTEIN KINASE NEKL-3"/>
    <property type="match status" value="1"/>
</dbReference>
<dbReference type="SMART" id="SM00220">
    <property type="entry name" value="S_TKc"/>
    <property type="match status" value="1"/>
</dbReference>
<gene>
    <name evidence="8" type="ORF">F0U60_47690</name>
</gene>